<dbReference type="GO" id="GO:0016485">
    <property type="term" value="P:protein processing"/>
    <property type="evidence" value="ECO:0007669"/>
    <property type="project" value="TreeGrafter"/>
</dbReference>
<dbReference type="GO" id="GO:0004252">
    <property type="term" value="F:serine-type endopeptidase activity"/>
    <property type="evidence" value="ECO:0007669"/>
    <property type="project" value="InterPro"/>
</dbReference>
<dbReference type="InterPro" id="IPR036852">
    <property type="entry name" value="Peptidase_S8/S53_dom_sf"/>
</dbReference>
<evidence type="ECO:0000313" key="6">
    <source>
        <dbReference type="Proteomes" id="UP000290287"/>
    </source>
</evidence>
<dbReference type="PROSITE" id="PS51257">
    <property type="entry name" value="PROKAR_LIPOPROTEIN"/>
    <property type="match status" value="1"/>
</dbReference>
<dbReference type="Gene3D" id="2.60.40.2810">
    <property type="match status" value="1"/>
</dbReference>
<keyword evidence="1" id="KW-0645">Protease</keyword>
<dbReference type="OrthoDB" id="6693626at2"/>
<keyword evidence="6" id="KW-1185">Reference proteome</keyword>
<keyword evidence="3" id="KW-0720">Serine protease</keyword>
<evidence type="ECO:0000256" key="3">
    <source>
        <dbReference type="ARBA" id="ARBA00022825"/>
    </source>
</evidence>
<dbReference type="EMBL" id="PEIB01000042">
    <property type="protein sequence ID" value="RXJ70875.1"/>
    <property type="molecule type" value="Genomic_DNA"/>
</dbReference>
<comment type="caution">
    <text evidence="4">Lacks conserved residue(s) required for the propagation of feature annotation.</text>
</comment>
<dbReference type="InterPro" id="IPR023827">
    <property type="entry name" value="Peptidase_S8_Asp-AS"/>
</dbReference>
<dbReference type="PROSITE" id="PS00136">
    <property type="entry name" value="SUBTILASE_ASP"/>
    <property type="match status" value="1"/>
</dbReference>
<evidence type="ECO:0000256" key="4">
    <source>
        <dbReference type="PROSITE-ProRule" id="PRU01240"/>
    </source>
</evidence>
<protein>
    <submittedName>
        <fullName evidence="5">Uncharacterized protein</fullName>
    </submittedName>
</protein>
<comment type="caution">
    <text evidence="5">The sequence shown here is derived from an EMBL/GenBank/DDBJ whole genome shotgun (WGS) entry which is preliminary data.</text>
</comment>
<dbReference type="PANTHER" id="PTHR42884">
    <property type="entry name" value="PROPROTEIN CONVERTASE SUBTILISIN/KEXIN-RELATED"/>
    <property type="match status" value="1"/>
</dbReference>
<proteinExistence type="inferred from homology"/>
<evidence type="ECO:0000256" key="2">
    <source>
        <dbReference type="ARBA" id="ARBA00022801"/>
    </source>
</evidence>
<dbReference type="Proteomes" id="UP000290287">
    <property type="component" value="Unassembled WGS sequence"/>
</dbReference>
<evidence type="ECO:0000256" key="1">
    <source>
        <dbReference type="ARBA" id="ARBA00022670"/>
    </source>
</evidence>
<accession>A0A4Q0YKC5</accession>
<dbReference type="Pfam" id="PF17963">
    <property type="entry name" value="Big_9"/>
    <property type="match status" value="3"/>
</dbReference>
<dbReference type="SUPFAM" id="SSF52743">
    <property type="entry name" value="Subtilisin-like"/>
    <property type="match status" value="1"/>
</dbReference>
<name>A0A4Q0YKC5_9GAMM</name>
<dbReference type="RefSeq" id="WP_129124055.1">
    <property type="nucleotide sequence ID" value="NZ_PEIB01000042.1"/>
</dbReference>
<reference evidence="5 6" key="1">
    <citation type="submission" date="2017-10" db="EMBL/GenBank/DDBJ databases">
        <title>Nyctiphanis sp. nov., isolated from the stomach of the euphausiid Nyctiphanes simplex (Hansen, 1911) in the Gulf of California.</title>
        <authorList>
            <person name="Gomez-Gil B."/>
            <person name="Aguilar-Mendez M."/>
            <person name="Lopez-Cortes A."/>
            <person name="Gomez-Gutierrez J."/>
            <person name="Roque A."/>
            <person name="Lang E."/>
            <person name="Gonzalez-Castillo A."/>
        </authorList>
    </citation>
    <scope>NUCLEOTIDE SEQUENCE [LARGE SCALE GENOMIC DNA]</scope>
    <source>
        <strain evidence="5 6">CAIM 600</strain>
    </source>
</reference>
<sequence length="582" mass="63462">MKKTLINSLVASVLVTGCTEDTQENITENRPPSFEGKESTLDVSYKSNTNIDLSAKDADADQLTYSIKVHPQYGIATINAKSGLLNYVPQRNVSYWEPDRLQVSVSDGKLESFLTVQLKPVNHPPMVGRQGALFRTHYKKTLEVDLEITDPDNDSLDVTIVSRPSHGTAEINASGLLVYKPTSVAGAEEITLRVSDGVNTRDVSFKIEVYNNAPSLSSGFSMQTHPYNHVLEIPFSVSDSDGDPVNLAIVGSPKTGVAAIEGNKVVYRPNGEATGKQVIRLRASDGIASDDIEFSFDLVNSAPDVVSPLYLSSDINEELTGRLSATDAEGDTLRYSIESLATKGDVTVNSSSGDFRYVPNGSAVGSDRFSLIVSDGQNRRSVEVFVELSKLPLTLENAEYRSSTRIVSGQLQFSGAKKADFTAEFDNADDIESFSVESDGTFLLEAKSYAEPILMTVTARFGEESSTAEMLVLTEQKYEASDGSDPLYFQQWHLRNTGQTGFSRSHATKGFDINIGQLHKQGVTGKNIEVAVVDTGLELNHEDLRATSSRVVLMTSLTMMMIHRLFIKMMKMGATMVPLLLA</sequence>
<evidence type="ECO:0000313" key="5">
    <source>
        <dbReference type="EMBL" id="RXJ70875.1"/>
    </source>
</evidence>
<dbReference type="AlphaFoldDB" id="A0A4Q0YKC5"/>
<gene>
    <name evidence="5" type="ORF">CS022_22090</name>
</gene>
<comment type="similarity">
    <text evidence="4">Belongs to the peptidase S8 family.</text>
</comment>
<keyword evidence="2" id="KW-0378">Hydrolase</keyword>
<dbReference type="PROSITE" id="PS51892">
    <property type="entry name" value="SUBTILASE"/>
    <property type="match status" value="1"/>
</dbReference>
<dbReference type="GO" id="GO:0016020">
    <property type="term" value="C:membrane"/>
    <property type="evidence" value="ECO:0007669"/>
    <property type="project" value="TreeGrafter"/>
</dbReference>
<dbReference type="Gene3D" id="3.40.50.200">
    <property type="entry name" value="Peptidase S8/S53 domain"/>
    <property type="match status" value="1"/>
</dbReference>
<dbReference type="NCBIfam" id="NF012211">
    <property type="entry name" value="tand_rpt_95"/>
    <property type="match status" value="1"/>
</dbReference>
<organism evidence="5 6">
    <name type="scientific">Veronia nyctiphanis</name>
    <dbReference type="NCBI Taxonomy" id="1278244"/>
    <lineage>
        <taxon>Bacteria</taxon>
        <taxon>Pseudomonadati</taxon>
        <taxon>Pseudomonadota</taxon>
        <taxon>Gammaproteobacteria</taxon>
        <taxon>Vibrionales</taxon>
        <taxon>Vibrionaceae</taxon>
        <taxon>Veronia</taxon>
    </lineage>
</organism>
<dbReference type="PANTHER" id="PTHR42884:SF14">
    <property type="entry name" value="NEUROENDOCRINE CONVERTASE 1"/>
    <property type="match status" value="1"/>
</dbReference>